<name>A0A2H4PIV8_9CAUD</name>
<feature type="transmembrane region" description="Helical" evidence="1">
    <location>
        <begin position="43"/>
        <end position="63"/>
    </location>
</feature>
<protein>
    <submittedName>
        <fullName evidence="2">Uncharacterized protein</fullName>
    </submittedName>
</protein>
<feature type="transmembrane region" description="Helical" evidence="1">
    <location>
        <begin position="12"/>
        <end position="31"/>
    </location>
</feature>
<evidence type="ECO:0000313" key="2">
    <source>
        <dbReference type="EMBL" id="ATW62886.1"/>
    </source>
</evidence>
<keyword evidence="1" id="KW-1133">Transmembrane helix</keyword>
<evidence type="ECO:0000313" key="3">
    <source>
        <dbReference type="Proteomes" id="UP000241893"/>
    </source>
</evidence>
<dbReference type="Proteomes" id="UP000241893">
    <property type="component" value="Segment"/>
</dbReference>
<gene>
    <name evidence="2" type="ORF">phi673_gp24</name>
</gene>
<organism evidence="2 3">
    <name type="scientific">Corynebacterium phage phi673</name>
    <dbReference type="NCBI Taxonomy" id="2052821"/>
    <lineage>
        <taxon>Viruses</taxon>
        <taxon>Duplodnaviria</taxon>
        <taxon>Heunggongvirae</taxon>
        <taxon>Uroviricota</taxon>
        <taxon>Caudoviricetes</taxon>
        <taxon>Ikedavirus</taxon>
        <taxon>Ikedavirus phi673</taxon>
    </lineage>
</organism>
<keyword evidence="1" id="KW-0472">Membrane</keyword>
<accession>A0A2H4PIV8</accession>
<proteinExistence type="predicted"/>
<dbReference type="OrthoDB" id="24946at10239"/>
<dbReference type="EMBL" id="MG324353">
    <property type="protein sequence ID" value="ATW62886.1"/>
    <property type="molecule type" value="Genomic_DNA"/>
</dbReference>
<sequence length="154" mass="16840">MKLGIPWPALIPRVITGLWGMWSAATSYAYLHETPSALEATETFLRLPIWEVWAIVTVTLVLGSVSPPFGPAWLQWVGAGLRTVGMAMCAGLLLAWSTEFFTADMARGWVTGKNYLMLSVLAMITAMSVSVNRFDLFAPTTPDMDLEVGGELRS</sequence>
<keyword evidence="1" id="KW-0812">Transmembrane</keyword>
<reference evidence="2 3" key="1">
    <citation type="submission" date="2017-10" db="EMBL/GenBank/DDBJ databases">
        <title>Complete nucleotide sequences and annotations of phi673 and phi674, two new lytic phages of Corynebacterium glutamicum ATCC 13032.</title>
        <authorList>
            <person name="Yomantas Y.A.V."/>
            <person name="Abalakina E.G."/>
            <person name="Lobanova J.S."/>
            <person name="Mamontov V.A."/>
            <person name="Stoynova N.V."/>
            <person name="Mashko S.V."/>
        </authorList>
    </citation>
    <scope>NUCLEOTIDE SEQUENCE [LARGE SCALE GENOMIC DNA]</scope>
</reference>
<evidence type="ECO:0000256" key="1">
    <source>
        <dbReference type="SAM" id="Phobius"/>
    </source>
</evidence>
<feature type="transmembrane region" description="Helical" evidence="1">
    <location>
        <begin position="115"/>
        <end position="134"/>
    </location>
</feature>
<feature type="transmembrane region" description="Helical" evidence="1">
    <location>
        <begin position="83"/>
        <end position="103"/>
    </location>
</feature>
<keyword evidence="3" id="KW-1185">Reference proteome</keyword>